<evidence type="ECO:0000256" key="1">
    <source>
        <dbReference type="ARBA" id="ARBA00001946"/>
    </source>
</evidence>
<organism evidence="9 10">
    <name type="scientific">Larkinella humicola</name>
    <dbReference type="NCBI Taxonomy" id="2607654"/>
    <lineage>
        <taxon>Bacteria</taxon>
        <taxon>Pseudomonadati</taxon>
        <taxon>Bacteroidota</taxon>
        <taxon>Cytophagia</taxon>
        <taxon>Cytophagales</taxon>
        <taxon>Spirosomataceae</taxon>
        <taxon>Larkinella</taxon>
    </lineage>
</organism>
<dbReference type="Pfam" id="PF18765">
    <property type="entry name" value="Polbeta"/>
    <property type="match status" value="1"/>
</dbReference>
<dbReference type="PANTHER" id="PTHR33571:SF12">
    <property type="entry name" value="BSL3053 PROTEIN"/>
    <property type="match status" value="1"/>
</dbReference>
<evidence type="ECO:0000259" key="8">
    <source>
        <dbReference type="Pfam" id="PF18765"/>
    </source>
</evidence>
<evidence type="ECO:0000313" key="10">
    <source>
        <dbReference type="Proteomes" id="UP000326344"/>
    </source>
</evidence>
<evidence type="ECO:0000256" key="7">
    <source>
        <dbReference type="ARBA" id="ARBA00022842"/>
    </source>
</evidence>
<evidence type="ECO:0000256" key="2">
    <source>
        <dbReference type="ARBA" id="ARBA00022679"/>
    </source>
</evidence>
<sequence>MLTSLIEHNLEPIRQIAARHHVSKLYAFGSACTGHFKQDSDIDLLLSFDREKIKIEDYADNYFELAEELETLLGRPVELVEEVTLQNPYFIRSVNRTKISILE</sequence>
<name>A0A5N1JPY8_9BACT</name>
<dbReference type="InterPro" id="IPR041633">
    <property type="entry name" value="Polbeta"/>
</dbReference>
<accession>A0A5N1JPY8</accession>
<keyword evidence="3" id="KW-0548">Nucleotidyltransferase</keyword>
<evidence type="ECO:0000256" key="5">
    <source>
        <dbReference type="ARBA" id="ARBA00022741"/>
    </source>
</evidence>
<dbReference type="GO" id="GO:0005524">
    <property type="term" value="F:ATP binding"/>
    <property type="evidence" value="ECO:0007669"/>
    <property type="project" value="UniProtKB-KW"/>
</dbReference>
<dbReference type="GO" id="GO:0046872">
    <property type="term" value="F:metal ion binding"/>
    <property type="evidence" value="ECO:0007669"/>
    <property type="project" value="UniProtKB-KW"/>
</dbReference>
<keyword evidence="2 9" id="KW-0808">Transferase</keyword>
<feature type="domain" description="Polymerase beta nucleotidyltransferase" evidence="8">
    <location>
        <begin position="13"/>
        <end position="102"/>
    </location>
</feature>
<evidence type="ECO:0000256" key="6">
    <source>
        <dbReference type="ARBA" id="ARBA00022840"/>
    </source>
</evidence>
<dbReference type="PANTHER" id="PTHR33571">
    <property type="entry name" value="SSL8005 PROTEIN"/>
    <property type="match status" value="1"/>
</dbReference>
<keyword evidence="5" id="KW-0547">Nucleotide-binding</keyword>
<evidence type="ECO:0000313" key="9">
    <source>
        <dbReference type="EMBL" id="KAA9356679.1"/>
    </source>
</evidence>
<comment type="caution">
    <text evidence="9">The sequence shown here is derived from an EMBL/GenBank/DDBJ whole genome shotgun (WGS) entry which is preliminary data.</text>
</comment>
<keyword evidence="6" id="KW-0067">ATP-binding</keyword>
<dbReference type="InterPro" id="IPR043519">
    <property type="entry name" value="NT_sf"/>
</dbReference>
<dbReference type="EMBL" id="VTWS01000001">
    <property type="protein sequence ID" value="KAA9356679.1"/>
    <property type="molecule type" value="Genomic_DNA"/>
</dbReference>
<dbReference type="AlphaFoldDB" id="A0A5N1JPY8"/>
<reference evidence="9 10" key="1">
    <citation type="submission" date="2019-09" db="EMBL/GenBank/DDBJ databases">
        <title>Genome Sequence of Larkinella sp MA1.</title>
        <authorList>
            <person name="Srinivasan S."/>
        </authorList>
    </citation>
    <scope>NUCLEOTIDE SEQUENCE [LARGE SCALE GENOMIC DNA]</scope>
    <source>
        <strain evidence="9 10">MA1</strain>
    </source>
</reference>
<keyword evidence="7" id="KW-0460">Magnesium</keyword>
<dbReference type="CDD" id="cd05403">
    <property type="entry name" value="NT_KNTase_like"/>
    <property type="match status" value="1"/>
</dbReference>
<dbReference type="GO" id="GO:0016779">
    <property type="term" value="F:nucleotidyltransferase activity"/>
    <property type="evidence" value="ECO:0007669"/>
    <property type="project" value="UniProtKB-KW"/>
</dbReference>
<evidence type="ECO:0000256" key="3">
    <source>
        <dbReference type="ARBA" id="ARBA00022695"/>
    </source>
</evidence>
<comment type="cofactor">
    <cofactor evidence="1">
        <name>Mg(2+)</name>
        <dbReference type="ChEBI" id="CHEBI:18420"/>
    </cofactor>
</comment>
<dbReference type="Proteomes" id="UP000326344">
    <property type="component" value="Unassembled WGS sequence"/>
</dbReference>
<evidence type="ECO:0000256" key="4">
    <source>
        <dbReference type="ARBA" id="ARBA00022723"/>
    </source>
</evidence>
<dbReference type="Gene3D" id="3.30.460.10">
    <property type="entry name" value="Beta Polymerase, domain 2"/>
    <property type="match status" value="1"/>
</dbReference>
<gene>
    <name evidence="9" type="ORF">F0P93_02715</name>
</gene>
<keyword evidence="4" id="KW-0479">Metal-binding</keyword>
<proteinExistence type="predicted"/>
<keyword evidence="10" id="KW-1185">Reference proteome</keyword>
<dbReference type="SUPFAM" id="SSF81301">
    <property type="entry name" value="Nucleotidyltransferase"/>
    <property type="match status" value="1"/>
</dbReference>
<protein>
    <submittedName>
        <fullName evidence="9">Nucleotidyltransferase domain-containing protein</fullName>
    </submittedName>
</protein>
<dbReference type="InterPro" id="IPR052038">
    <property type="entry name" value="Type-VII_TA_antitoxin"/>
</dbReference>
<dbReference type="RefSeq" id="WP_150874825.1">
    <property type="nucleotide sequence ID" value="NZ_VTWS01000001.1"/>
</dbReference>